<evidence type="ECO:0000313" key="1">
    <source>
        <dbReference type="EMBL" id="EYE92625.1"/>
    </source>
</evidence>
<dbReference type="EMBL" id="KK088436">
    <property type="protein sequence ID" value="EYE92625.1"/>
    <property type="molecule type" value="Genomic_DNA"/>
</dbReference>
<protein>
    <submittedName>
        <fullName evidence="1">Uncharacterized protein</fullName>
    </submittedName>
</protein>
<dbReference type="HOGENOM" id="CLU_2996179_0_0_1"/>
<organism evidence="1 2">
    <name type="scientific">Aspergillus ruber (strain CBS 135680)</name>
    <dbReference type="NCBI Taxonomy" id="1388766"/>
    <lineage>
        <taxon>Eukaryota</taxon>
        <taxon>Fungi</taxon>
        <taxon>Dikarya</taxon>
        <taxon>Ascomycota</taxon>
        <taxon>Pezizomycotina</taxon>
        <taxon>Eurotiomycetes</taxon>
        <taxon>Eurotiomycetidae</taxon>
        <taxon>Eurotiales</taxon>
        <taxon>Aspergillaceae</taxon>
        <taxon>Aspergillus</taxon>
        <taxon>Aspergillus subgen. Aspergillus</taxon>
    </lineage>
</organism>
<accession>A0A017S8Y8</accession>
<dbReference type="AlphaFoldDB" id="A0A017S8Y8"/>
<proteinExistence type="predicted"/>
<dbReference type="RefSeq" id="XP_040636313.1">
    <property type="nucleotide sequence ID" value="XM_040782679.1"/>
</dbReference>
<dbReference type="OrthoDB" id="9977941at2759"/>
<reference evidence="2" key="1">
    <citation type="journal article" date="2014" name="Nat. Commun.">
        <title>Genomic adaptations of the halophilic Dead Sea filamentous fungus Eurotium rubrum.</title>
        <authorList>
            <person name="Kis-Papo T."/>
            <person name="Weig A.R."/>
            <person name="Riley R."/>
            <person name="Persoh D."/>
            <person name="Salamov A."/>
            <person name="Sun H."/>
            <person name="Lipzen A."/>
            <person name="Wasser S.P."/>
            <person name="Rambold G."/>
            <person name="Grigoriev I.V."/>
            <person name="Nevo E."/>
        </authorList>
    </citation>
    <scope>NUCLEOTIDE SEQUENCE [LARGE SCALE GENOMIC DNA]</scope>
    <source>
        <strain evidence="2">CBS 135680</strain>
    </source>
</reference>
<name>A0A017S8Y8_ASPRC</name>
<evidence type="ECO:0000313" key="2">
    <source>
        <dbReference type="Proteomes" id="UP000019804"/>
    </source>
</evidence>
<sequence length="57" mass="6586">MVKKRRGMLEIFVLHTHTGYAALQHKAMLFTACKCMLHAECRTLCSHEYECKIITST</sequence>
<dbReference type="Proteomes" id="UP000019804">
    <property type="component" value="Unassembled WGS sequence"/>
</dbReference>
<gene>
    <name evidence="1" type="ORF">EURHEDRAFT_415405</name>
</gene>
<keyword evidence="2" id="KW-1185">Reference proteome</keyword>
<dbReference type="GeneID" id="63697803"/>